<dbReference type="PANTHER" id="PTHR45663:SF11">
    <property type="entry name" value="GEO12009P1"/>
    <property type="match status" value="1"/>
</dbReference>
<dbReference type="GO" id="GO:0015035">
    <property type="term" value="F:protein-disulfide reductase activity"/>
    <property type="evidence" value="ECO:0007669"/>
    <property type="project" value="InterPro"/>
</dbReference>
<dbReference type="Pfam" id="PF00085">
    <property type="entry name" value="Thioredoxin"/>
    <property type="match status" value="1"/>
</dbReference>
<dbReference type="InterPro" id="IPR017937">
    <property type="entry name" value="Thioredoxin_CS"/>
</dbReference>
<feature type="active site" description="Nucleophile" evidence="7">
    <location>
        <position position="47"/>
    </location>
</feature>
<evidence type="ECO:0000256" key="8">
    <source>
        <dbReference type="PIRSR" id="PIRSR000077-4"/>
    </source>
</evidence>
<keyword evidence="12" id="KW-1185">Reference proteome</keyword>
<dbReference type="InterPro" id="IPR005746">
    <property type="entry name" value="Thioredoxin"/>
</dbReference>
<reference evidence="11 12" key="1">
    <citation type="submission" date="2019-08" db="EMBL/GenBank/DDBJ databases">
        <title>Complete genome sequence of Arcobacter acticola.</title>
        <authorList>
            <person name="Miller W."/>
        </authorList>
    </citation>
    <scope>NUCLEOTIDE SEQUENCE [LARGE SCALE GENOMIC DNA]</scope>
    <source>
        <strain evidence="11 12">KCTC 52212</strain>
    </source>
</reference>
<dbReference type="AlphaFoldDB" id="A0A6M8EGT5"/>
<dbReference type="PIRSF" id="PIRSF000077">
    <property type="entry name" value="Thioredoxin"/>
    <property type="match status" value="1"/>
</dbReference>
<evidence type="ECO:0000256" key="1">
    <source>
        <dbReference type="ARBA" id="ARBA00008987"/>
    </source>
</evidence>
<dbReference type="CDD" id="cd02947">
    <property type="entry name" value="TRX_family"/>
    <property type="match status" value="1"/>
</dbReference>
<feature type="site" description="Contributes to redox potential value" evidence="7">
    <location>
        <position position="46"/>
    </location>
</feature>
<keyword evidence="4 8" id="KW-1015">Disulfide bond</keyword>
<keyword evidence="9" id="KW-0732">Signal</keyword>
<feature type="site" description="Contributes to redox potential value" evidence="7">
    <location>
        <position position="45"/>
    </location>
</feature>
<keyword evidence="2" id="KW-0813">Transport</keyword>
<feature type="domain" description="Thioredoxin" evidence="10">
    <location>
        <begin position="7"/>
        <end position="120"/>
    </location>
</feature>
<feature type="active site" description="Nucleophile" evidence="7">
    <location>
        <position position="44"/>
    </location>
</feature>
<dbReference type="SUPFAM" id="SSF52833">
    <property type="entry name" value="Thioredoxin-like"/>
    <property type="match status" value="1"/>
</dbReference>
<feature type="disulfide bond" description="Redox-active" evidence="8">
    <location>
        <begin position="44"/>
        <end position="47"/>
    </location>
</feature>
<evidence type="ECO:0000256" key="7">
    <source>
        <dbReference type="PIRSR" id="PIRSR000077-1"/>
    </source>
</evidence>
<dbReference type="KEGG" id="paco:AACT_2807"/>
<evidence type="ECO:0000313" key="11">
    <source>
        <dbReference type="EMBL" id="QKE29870.1"/>
    </source>
</evidence>
<dbReference type="Proteomes" id="UP000503483">
    <property type="component" value="Chromosome"/>
</dbReference>
<keyword evidence="5 8" id="KW-0676">Redox-active center</keyword>
<feature type="chain" id="PRO_5026804827" description="Thioredoxin" evidence="9">
    <location>
        <begin position="20"/>
        <end position="120"/>
    </location>
</feature>
<evidence type="ECO:0000256" key="9">
    <source>
        <dbReference type="SAM" id="SignalP"/>
    </source>
</evidence>
<dbReference type="RefSeq" id="WP_216658207.1">
    <property type="nucleotide sequence ID" value="NZ_CP042652.1"/>
</dbReference>
<dbReference type="PROSITE" id="PS00194">
    <property type="entry name" value="THIOREDOXIN_1"/>
    <property type="match status" value="1"/>
</dbReference>
<evidence type="ECO:0000256" key="5">
    <source>
        <dbReference type="ARBA" id="ARBA00023284"/>
    </source>
</evidence>
<keyword evidence="3" id="KW-0249">Electron transport</keyword>
<dbReference type="PRINTS" id="PR00421">
    <property type="entry name" value="THIOREDOXIN"/>
</dbReference>
<proteinExistence type="inferred from homology"/>
<comment type="similarity">
    <text evidence="1 6">Belongs to the thioredoxin family.</text>
</comment>
<evidence type="ECO:0000313" key="12">
    <source>
        <dbReference type="Proteomes" id="UP000503483"/>
    </source>
</evidence>
<evidence type="ECO:0000259" key="10">
    <source>
        <dbReference type="PROSITE" id="PS51352"/>
    </source>
</evidence>
<accession>A0A6M8EGT5</accession>
<evidence type="ECO:0000256" key="4">
    <source>
        <dbReference type="ARBA" id="ARBA00023157"/>
    </source>
</evidence>
<protein>
    <recommendedName>
        <fullName evidence="6">Thioredoxin</fullName>
    </recommendedName>
</protein>
<dbReference type="InterPro" id="IPR036249">
    <property type="entry name" value="Thioredoxin-like_sf"/>
</dbReference>
<organism evidence="11 12">
    <name type="scientific">Arcobacter acticola</name>
    <dbReference type="NCBI Taxonomy" id="1849015"/>
    <lineage>
        <taxon>Bacteria</taxon>
        <taxon>Pseudomonadati</taxon>
        <taxon>Campylobacterota</taxon>
        <taxon>Epsilonproteobacteria</taxon>
        <taxon>Campylobacterales</taxon>
        <taxon>Arcobacteraceae</taxon>
        <taxon>Arcobacter</taxon>
    </lineage>
</organism>
<name>A0A6M8EGT5_9BACT</name>
<gene>
    <name evidence="11" type="ORF">AACT_2807</name>
</gene>
<dbReference type="PROSITE" id="PS51352">
    <property type="entry name" value="THIOREDOXIN_2"/>
    <property type="match status" value="1"/>
</dbReference>
<evidence type="ECO:0000256" key="3">
    <source>
        <dbReference type="ARBA" id="ARBA00022982"/>
    </source>
</evidence>
<dbReference type="GO" id="GO:0005737">
    <property type="term" value="C:cytoplasm"/>
    <property type="evidence" value="ECO:0007669"/>
    <property type="project" value="TreeGrafter"/>
</dbReference>
<dbReference type="PANTHER" id="PTHR45663">
    <property type="entry name" value="GEO12009P1"/>
    <property type="match status" value="1"/>
</dbReference>
<feature type="signal peptide" evidence="9">
    <location>
        <begin position="1"/>
        <end position="19"/>
    </location>
</feature>
<sequence>MKKIILLMLISIASLFAYEELTVDNFDEKIKDKNVIIDFYAVWCPPCKILASNLEDFDVVKPDNVEIFKVNIDNQMVLAKKYGVSKLPTLVYFKNGKPVNDYVGVLSVEELTATSKENFK</sequence>
<dbReference type="Gene3D" id="3.40.30.10">
    <property type="entry name" value="Glutaredoxin"/>
    <property type="match status" value="1"/>
</dbReference>
<dbReference type="InterPro" id="IPR013766">
    <property type="entry name" value="Thioredoxin_domain"/>
</dbReference>
<evidence type="ECO:0000256" key="2">
    <source>
        <dbReference type="ARBA" id="ARBA00022448"/>
    </source>
</evidence>
<feature type="site" description="Deprotonates C-terminal active site Cys" evidence="7">
    <location>
        <position position="38"/>
    </location>
</feature>
<dbReference type="EMBL" id="CP042652">
    <property type="protein sequence ID" value="QKE29870.1"/>
    <property type="molecule type" value="Genomic_DNA"/>
</dbReference>
<evidence type="ECO:0000256" key="6">
    <source>
        <dbReference type="PIRNR" id="PIRNR000077"/>
    </source>
</evidence>